<reference evidence="1 2" key="1">
    <citation type="submission" date="2021-04" db="EMBL/GenBank/DDBJ databases">
        <authorList>
            <person name="Ivanova A."/>
        </authorList>
    </citation>
    <scope>NUCLEOTIDE SEQUENCE [LARGE SCALE GENOMIC DNA]</scope>
    <source>
        <strain evidence="1 2">G18</strain>
    </source>
</reference>
<comment type="caution">
    <text evidence="1">The sequence shown here is derived from an EMBL/GenBank/DDBJ whole genome shotgun (WGS) entry which is preliminary data.</text>
</comment>
<keyword evidence="2" id="KW-1185">Reference proteome</keyword>
<protein>
    <submittedName>
        <fullName evidence="1">Uncharacterized protein</fullName>
    </submittedName>
</protein>
<evidence type="ECO:0000313" key="1">
    <source>
        <dbReference type="EMBL" id="MBP3955441.1"/>
    </source>
</evidence>
<organism evidence="1 2">
    <name type="scientific">Gemmata palustris</name>
    <dbReference type="NCBI Taxonomy" id="2822762"/>
    <lineage>
        <taxon>Bacteria</taxon>
        <taxon>Pseudomonadati</taxon>
        <taxon>Planctomycetota</taxon>
        <taxon>Planctomycetia</taxon>
        <taxon>Gemmatales</taxon>
        <taxon>Gemmataceae</taxon>
        <taxon>Gemmata</taxon>
    </lineage>
</organism>
<dbReference type="EMBL" id="JAGKQQ010000001">
    <property type="protein sequence ID" value="MBP3955441.1"/>
    <property type="molecule type" value="Genomic_DNA"/>
</dbReference>
<proteinExistence type="predicted"/>
<name>A0ABS5BNY8_9BACT</name>
<accession>A0ABS5BNY8</accession>
<evidence type="ECO:0000313" key="2">
    <source>
        <dbReference type="Proteomes" id="UP000676565"/>
    </source>
</evidence>
<sequence>MPLIMTLHLFPTNVDPETGLVHVAATIELSALDALLQLEDETATLNPVPGEYGKIGIAFEGATRLASLRLPPEKEKREEVLSPCYDMLQAVDRHIQNYAEYLSRGE</sequence>
<dbReference type="RefSeq" id="WP_210653518.1">
    <property type="nucleotide sequence ID" value="NZ_JAGKQQ010000001.1"/>
</dbReference>
<gene>
    <name evidence="1" type="ORF">J8F10_09120</name>
</gene>
<dbReference type="Proteomes" id="UP000676565">
    <property type="component" value="Unassembled WGS sequence"/>
</dbReference>